<dbReference type="Gene3D" id="3.40.50.1000">
    <property type="entry name" value="HAD superfamily/HAD-like"/>
    <property type="match status" value="1"/>
</dbReference>
<evidence type="ECO:0000313" key="10">
    <source>
        <dbReference type="EMBL" id="RLP82437.1"/>
    </source>
</evidence>
<dbReference type="Pfam" id="PF00702">
    <property type="entry name" value="Hydrolase"/>
    <property type="match status" value="1"/>
</dbReference>
<keyword evidence="11" id="KW-1185">Reference proteome</keyword>
<dbReference type="InterPro" id="IPR001757">
    <property type="entry name" value="P_typ_ATPase"/>
</dbReference>
<dbReference type="OrthoDB" id="7059309at2"/>
<sequence>MVGAGVSALGFPVAALVIQAVSLALGAWTFIPGALRKLWRGHLTVGLLMTIAAVGAVLLGHVAEAAALAFLFSLAEALEDRAMDRARHGLGALLDLIPTEVRVLRDGHERVVAGADVRIGDVLLVAAGERVATDGIVTAGRGGVDLSAITGESIPVSVAPGDPIAAGAINGSASLRITATADGRNNSLTDIVALVSAAQDRKGEWARRADRIARPLVPAVLILSALVVIFGFLVGDPGFWTERALVVLVAASPCALAIAVPVTVISAIGSASRFGVIVKSGAAFERLGAVRRVVFDKTGTLTRNVPEVVAVESADAGSSDAALIAAAALEMRSTHPLARAIVAAVPTGQLPVAQDVTEEAGRGLAGLVDGVRVRVGSARWLLDAEGDGGLVSAAERLASVGMTVVVIELDGRASTVIGIRDELRPEAGETVATLRAQGIEVALLTGDSARTAEALAHTAGIAEVHHEQLPTDKARVIEQYRRTATTAMIGDGINDAPALATADVGIAMGQTGSAAALESADIAFVGTDLRQLPRAIAHARRGLRIMTGNIVLALAIIVVLVPLALWGVLGLAGVVLVHEVAEVIVILNGVRAARIPRRMVGS</sequence>
<dbReference type="Gene3D" id="3.40.1110.10">
    <property type="entry name" value="Calcium-transporting ATPase, cytoplasmic domain N"/>
    <property type="match status" value="1"/>
</dbReference>
<keyword evidence="5" id="KW-1278">Translocase</keyword>
<name>A0A3L7AQ05_9MICO</name>
<dbReference type="InterPro" id="IPR023299">
    <property type="entry name" value="ATPase_P-typ_cyto_dom_N"/>
</dbReference>
<keyword evidence="7 8" id="KW-0472">Membrane</keyword>
<proteinExistence type="inferred from homology"/>
<dbReference type="SUPFAM" id="SSF56784">
    <property type="entry name" value="HAD-like"/>
    <property type="match status" value="1"/>
</dbReference>
<dbReference type="NCBIfam" id="TIGR01525">
    <property type="entry name" value="ATPase-IB_hvy"/>
    <property type="match status" value="1"/>
</dbReference>
<feature type="transmembrane region" description="Helical" evidence="8">
    <location>
        <begin position="543"/>
        <end position="565"/>
    </location>
</feature>
<dbReference type="GO" id="GO:0015086">
    <property type="term" value="F:cadmium ion transmembrane transporter activity"/>
    <property type="evidence" value="ECO:0007669"/>
    <property type="project" value="TreeGrafter"/>
</dbReference>
<dbReference type="NCBIfam" id="TIGR01494">
    <property type="entry name" value="ATPase_P-type"/>
    <property type="match status" value="1"/>
</dbReference>
<evidence type="ECO:0000256" key="2">
    <source>
        <dbReference type="ARBA" id="ARBA00006024"/>
    </source>
</evidence>
<dbReference type="Proteomes" id="UP000269438">
    <property type="component" value="Unassembled WGS sequence"/>
</dbReference>
<comment type="caution">
    <text evidence="10">The sequence shown here is derived from an EMBL/GenBank/DDBJ whole genome shotgun (WGS) entry which is preliminary data.</text>
</comment>
<keyword evidence="8" id="KW-0067">ATP-binding</keyword>
<evidence type="ECO:0000256" key="1">
    <source>
        <dbReference type="ARBA" id="ARBA00004651"/>
    </source>
</evidence>
<evidence type="ECO:0000256" key="8">
    <source>
        <dbReference type="RuleBase" id="RU362081"/>
    </source>
</evidence>
<comment type="similarity">
    <text evidence="2 8">Belongs to the cation transport ATPase (P-type) (TC 3.A.3) family. Type IB subfamily.</text>
</comment>
<dbReference type="InterPro" id="IPR023298">
    <property type="entry name" value="ATPase_P-typ_TM_dom_sf"/>
</dbReference>
<feature type="transmembrane region" description="Helical" evidence="8">
    <location>
        <begin position="571"/>
        <end position="590"/>
    </location>
</feature>
<dbReference type="PANTHER" id="PTHR48085:SF5">
    <property type="entry name" value="CADMIUM_ZINC-TRANSPORTING ATPASE HMA4-RELATED"/>
    <property type="match status" value="1"/>
</dbReference>
<dbReference type="InterPro" id="IPR018303">
    <property type="entry name" value="ATPase_P-typ_P_site"/>
</dbReference>
<feature type="transmembrane region" description="Helical" evidence="8">
    <location>
        <begin position="216"/>
        <end position="234"/>
    </location>
</feature>
<dbReference type="EMBL" id="RCUY01000009">
    <property type="protein sequence ID" value="RLP82437.1"/>
    <property type="molecule type" value="Genomic_DNA"/>
</dbReference>
<dbReference type="GO" id="GO:0019829">
    <property type="term" value="F:ATPase-coupled monoatomic cation transmembrane transporter activity"/>
    <property type="evidence" value="ECO:0007669"/>
    <property type="project" value="InterPro"/>
</dbReference>
<dbReference type="InterPro" id="IPR059000">
    <property type="entry name" value="ATPase_P-type_domA"/>
</dbReference>
<feature type="domain" description="P-type ATPase A" evidence="9">
    <location>
        <begin position="96"/>
        <end position="195"/>
    </location>
</feature>
<gene>
    <name evidence="10" type="ORF">D9V34_09710</name>
</gene>
<dbReference type="SFLD" id="SFLDF00027">
    <property type="entry name" value="p-type_atpase"/>
    <property type="match status" value="1"/>
</dbReference>
<dbReference type="PRINTS" id="PR00119">
    <property type="entry name" value="CATATPASE"/>
</dbReference>
<evidence type="ECO:0000256" key="4">
    <source>
        <dbReference type="ARBA" id="ARBA00022723"/>
    </source>
</evidence>
<dbReference type="GO" id="GO:0005524">
    <property type="term" value="F:ATP binding"/>
    <property type="evidence" value="ECO:0007669"/>
    <property type="project" value="UniProtKB-UniRule"/>
</dbReference>
<reference evidence="10 11" key="1">
    <citation type="submission" date="2018-10" db="EMBL/GenBank/DDBJ databases">
        <authorList>
            <person name="Li J."/>
        </authorList>
    </citation>
    <scope>NUCLEOTIDE SEQUENCE [LARGE SCALE GENOMIC DNA]</scope>
    <source>
        <strain evidence="10 11">JCM 11654</strain>
    </source>
</reference>
<dbReference type="AlphaFoldDB" id="A0A3L7AQ05"/>
<keyword evidence="6 8" id="KW-1133">Transmembrane helix</keyword>
<dbReference type="SUPFAM" id="SSF81665">
    <property type="entry name" value="Calcium ATPase, transmembrane domain M"/>
    <property type="match status" value="1"/>
</dbReference>
<dbReference type="InterPro" id="IPR051014">
    <property type="entry name" value="Cation_Transport_ATPase_IB"/>
</dbReference>
<keyword evidence="8" id="KW-0547">Nucleotide-binding</keyword>
<evidence type="ECO:0000256" key="7">
    <source>
        <dbReference type="ARBA" id="ARBA00023136"/>
    </source>
</evidence>
<dbReference type="SFLD" id="SFLDS00003">
    <property type="entry name" value="Haloacid_Dehalogenase"/>
    <property type="match status" value="1"/>
</dbReference>
<protein>
    <submittedName>
        <fullName evidence="10">Cation-translocating P-type ATPase</fullName>
    </submittedName>
</protein>
<dbReference type="PROSITE" id="PS00154">
    <property type="entry name" value="ATPASE_E1_E2"/>
    <property type="match status" value="1"/>
</dbReference>
<dbReference type="InterPro" id="IPR023214">
    <property type="entry name" value="HAD_sf"/>
</dbReference>
<dbReference type="Pfam" id="PF00122">
    <property type="entry name" value="E1-E2_ATPase"/>
    <property type="match status" value="1"/>
</dbReference>
<dbReference type="SUPFAM" id="SSF81653">
    <property type="entry name" value="Calcium ATPase, transduction domain A"/>
    <property type="match status" value="1"/>
</dbReference>
<evidence type="ECO:0000313" key="11">
    <source>
        <dbReference type="Proteomes" id="UP000269438"/>
    </source>
</evidence>
<dbReference type="InterPro" id="IPR036412">
    <property type="entry name" value="HAD-like_sf"/>
</dbReference>
<organism evidence="10 11">
    <name type="scientific">Mycetocola lacteus</name>
    <dbReference type="NCBI Taxonomy" id="76637"/>
    <lineage>
        <taxon>Bacteria</taxon>
        <taxon>Bacillati</taxon>
        <taxon>Actinomycetota</taxon>
        <taxon>Actinomycetes</taxon>
        <taxon>Micrococcales</taxon>
        <taxon>Microbacteriaceae</taxon>
        <taxon>Mycetocola</taxon>
    </lineage>
</organism>
<feature type="transmembrane region" description="Helical" evidence="8">
    <location>
        <begin position="246"/>
        <end position="269"/>
    </location>
</feature>
<evidence type="ECO:0000256" key="6">
    <source>
        <dbReference type="ARBA" id="ARBA00022989"/>
    </source>
</evidence>
<dbReference type="GO" id="GO:0046872">
    <property type="term" value="F:metal ion binding"/>
    <property type="evidence" value="ECO:0007669"/>
    <property type="project" value="UniProtKB-KW"/>
</dbReference>
<dbReference type="SFLD" id="SFLDG00002">
    <property type="entry name" value="C1.7:_P-type_atpase_like"/>
    <property type="match status" value="1"/>
</dbReference>
<feature type="transmembrane region" description="Helical" evidence="8">
    <location>
        <begin position="50"/>
        <end position="75"/>
    </location>
</feature>
<dbReference type="InterPro" id="IPR027256">
    <property type="entry name" value="P-typ_ATPase_IB"/>
</dbReference>
<dbReference type="InterPro" id="IPR008250">
    <property type="entry name" value="ATPase_P-typ_transduc_dom_A_sf"/>
</dbReference>
<dbReference type="GO" id="GO:0016887">
    <property type="term" value="F:ATP hydrolysis activity"/>
    <property type="evidence" value="ECO:0007669"/>
    <property type="project" value="InterPro"/>
</dbReference>
<dbReference type="PRINTS" id="PR00120">
    <property type="entry name" value="HATPASE"/>
</dbReference>
<keyword evidence="8" id="KW-1003">Cell membrane</keyword>
<comment type="subcellular location">
    <subcellularLocation>
        <location evidence="1">Cell membrane</location>
        <topology evidence="1">Multi-pass membrane protein</topology>
    </subcellularLocation>
</comment>
<evidence type="ECO:0000259" key="9">
    <source>
        <dbReference type="Pfam" id="PF00122"/>
    </source>
</evidence>
<dbReference type="InterPro" id="IPR044492">
    <property type="entry name" value="P_typ_ATPase_HD_dom"/>
</dbReference>
<evidence type="ECO:0000256" key="5">
    <source>
        <dbReference type="ARBA" id="ARBA00022967"/>
    </source>
</evidence>
<keyword evidence="3 8" id="KW-0812">Transmembrane</keyword>
<accession>A0A3L7AQ05</accession>
<dbReference type="Gene3D" id="2.70.150.10">
    <property type="entry name" value="Calcium-transporting ATPase, cytoplasmic transduction domain A"/>
    <property type="match status" value="1"/>
</dbReference>
<dbReference type="PANTHER" id="PTHR48085">
    <property type="entry name" value="CADMIUM/ZINC-TRANSPORTING ATPASE HMA2-RELATED"/>
    <property type="match status" value="1"/>
</dbReference>
<keyword evidence="4 8" id="KW-0479">Metal-binding</keyword>
<evidence type="ECO:0000256" key="3">
    <source>
        <dbReference type="ARBA" id="ARBA00022692"/>
    </source>
</evidence>
<dbReference type="GO" id="GO:0005886">
    <property type="term" value="C:plasma membrane"/>
    <property type="evidence" value="ECO:0007669"/>
    <property type="project" value="UniProtKB-SubCell"/>
</dbReference>